<evidence type="ECO:0000256" key="1">
    <source>
        <dbReference type="SAM" id="MobiDB-lite"/>
    </source>
</evidence>
<dbReference type="PANTHER" id="PTHR33734:SF22">
    <property type="entry name" value="MEMBRANE-BOUND LYTIC MUREIN TRANSGLYCOSYLASE D"/>
    <property type="match status" value="1"/>
</dbReference>
<name>A0ABV9C1G9_9GAMM</name>
<dbReference type="SUPFAM" id="SSF54106">
    <property type="entry name" value="LysM domain"/>
    <property type="match status" value="1"/>
</dbReference>
<dbReference type="InterPro" id="IPR018392">
    <property type="entry name" value="LysM"/>
</dbReference>
<evidence type="ECO:0000313" key="5">
    <source>
        <dbReference type="Proteomes" id="UP001595961"/>
    </source>
</evidence>
<dbReference type="PROSITE" id="PS51782">
    <property type="entry name" value="LYSM"/>
    <property type="match status" value="1"/>
</dbReference>
<reference evidence="5" key="1">
    <citation type="journal article" date="2019" name="Int. J. Syst. Evol. Microbiol.">
        <title>The Global Catalogue of Microorganisms (GCM) 10K type strain sequencing project: providing services to taxonomists for standard genome sequencing and annotation.</title>
        <authorList>
            <consortium name="The Broad Institute Genomics Platform"/>
            <consortium name="The Broad Institute Genome Sequencing Center for Infectious Disease"/>
            <person name="Wu L."/>
            <person name="Ma J."/>
        </authorList>
    </citation>
    <scope>NUCLEOTIDE SEQUENCE [LARGE SCALE GENOMIC DNA]</scope>
    <source>
        <strain evidence="5">CCM 4481</strain>
    </source>
</reference>
<dbReference type="CDD" id="cd16894">
    <property type="entry name" value="MltD-like"/>
    <property type="match status" value="1"/>
</dbReference>
<proteinExistence type="predicted"/>
<dbReference type="InterPro" id="IPR008258">
    <property type="entry name" value="Transglycosylase_SLT_dom_1"/>
</dbReference>
<dbReference type="EMBL" id="JBHSGA010000017">
    <property type="protein sequence ID" value="MFC4526796.1"/>
    <property type="molecule type" value="Genomic_DNA"/>
</dbReference>
<dbReference type="Pfam" id="PF01464">
    <property type="entry name" value="SLT"/>
    <property type="match status" value="1"/>
</dbReference>
<dbReference type="SMART" id="SM00257">
    <property type="entry name" value="LysM"/>
    <property type="match status" value="1"/>
</dbReference>
<dbReference type="InterPro" id="IPR023346">
    <property type="entry name" value="Lysozyme-like_dom_sf"/>
</dbReference>
<feature type="chain" id="PRO_5046595596" evidence="2">
    <location>
        <begin position="21"/>
        <end position="418"/>
    </location>
</feature>
<dbReference type="PANTHER" id="PTHR33734">
    <property type="entry name" value="LYSM DOMAIN-CONTAINING GPI-ANCHORED PROTEIN 2"/>
    <property type="match status" value="1"/>
</dbReference>
<dbReference type="Gene3D" id="1.10.530.10">
    <property type="match status" value="1"/>
</dbReference>
<dbReference type="Pfam" id="PF01476">
    <property type="entry name" value="LysM"/>
    <property type="match status" value="1"/>
</dbReference>
<dbReference type="InterPro" id="IPR036779">
    <property type="entry name" value="LysM_dom_sf"/>
</dbReference>
<gene>
    <name evidence="4" type="ORF">ACFO5W_09150</name>
</gene>
<feature type="region of interest" description="Disordered" evidence="1">
    <location>
        <begin position="350"/>
        <end position="375"/>
    </location>
</feature>
<comment type="caution">
    <text evidence="4">The sequence shown here is derived from an EMBL/GenBank/DDBJ whole genome shotgun (WGS) entry which is preliminary data.</text>
</comment>
<evidence type="ECO:0000259" key="3">
    <source>
        <dbReference type="PROSITE" id="PS51782"/>
    </source>
</evidence>
<feature type="compositionally biased region" description="Low complexity" evidence="1">
    <location>
        <begin position="356"/>
        <end position="372"/>
    </location>
</feature>
<feature type="signal peptide" evidence="2">
    <location>
        <begin position="1"/>
        <end position="20"/>
    </location>
</feature>
<keyword evidence="5" id="KW-1185">Reference proteome</keyword>
<dbReference type="CDD" id="cd00118">
    <property type="entry name" value="LysM"/>
    <property type="match status" value="1"/>
</dbReference>
<accession>A0ABV9C1G9</accession>
<dbReference type="Proteomes" id="UP001595961">
    <property type="component" value="Unassembled WGS sequence"/>
</dbReference>
<dbReference type="SUPFAM" id="SSF53955">
    <property type="entry name" value="Lysozyme-like"/>
    <property type="match status" value="1"/>
</dbReference>
<sequence>MSRRLRPLPLAMTILLAACATPPAQKPHVPVVPAPAPEPVRDISHPVAGPVKVSDDNANIWDQLRGSFAMADCDADPGIMEWARRYTQNPQQFESQMSTVAPRLAYVQQVAAKHNVAGEFALLPWVESQYRPVSGGKNLPSGMWQIMLSTANAMGIRVDRNFDGRMDVPAATDAIMTLLSRYHDDLGDWRLVDYAYNAGEFGVRRMVDQHGVPAAEPVVPKLPVKRVTREHLVKLLAIACVIREPARFNVSLPLLPSEQRLVAVNVSSSMPIEHAASHAGMSSSELKELNAGFRNGMVDTNAASYLLIPSNHVQQFRSSLLAENERGGDVQSVPGAAALPPLAAVLNGATDDRSEASAPAAKTKRTASSAKTHTVKSGESLWSIARLYSVDIKQLEQWNHLQGPGVKPGQVLKVTSPG</sequence>
<feature type="domain" description="LysM" evidence="3">
    <location>
        <begin position="371"/>
        <end position="414"/>
    </location>
</feature>
<evidence type="ECO:0000313" key="4">
    <source>
        <dbReference type="EMBL" id="MFC4526796.1"/>
    </source>
</evidence>
<evidence type="ECO:0000256" key="2">
    <source>
        <dbReference type="SAM" id="SignalP"/>
    </source>
</evidence>
<dbReference type="Gene3D" id="3.10.350.10">
    <property type="entry name" value="LysM domain"/>
    <property type="match status" value="1"/>
</dbReference>
<keyword evidence="2" id="KW-0732">Signal</keyword>
<dbReference type="PROSITE" id="PS51257">
    <property type="entry name" value="PROKAR_LIPOPROTEIN"/>
    <property type="match status" value="1"/>
</dbReference>
<protein>
    <submittedName>
        <fullName evidence="4">LysM peptidoglycan-binding domain-containing protein</fullName>
    </submittedName>
</protein>
<organism evidence="4 5">
    <name type="scientific">Dyella halodurans</name>
    <dbReference type="NCBI Taxonomy" id="1920171"/>
    <lineage>
        <taxon>Bacteria</taxon>
        <taxon>Pseudomonadati</taxon>
        <taxon>Pseudomonadota</taxon>
        <taxon>Gammaproteobacteria</taxon>
        <taxon>Lysobacterales</taxon>
        <taxon>Rhodanobacteraceae</taxon>
        <taxon>Dyella</taxon>
    </lineage>
</organism>